<sequence>MKCNIIRDLLPLYCDKLTSEDSNEEIEKHLRECEECNSIYESMNNKEDDIKADQKDIKPLKKIKKRIKLKVIAAILGTLAVLSAVFVFVFVGVIPISSDKLHYTVTAYEVKSYMIKHEPNENGEYLEEYRAEYMDDFYPIPDGAKVETEHHISIDFEADCKMINYRFDADYEYFVNDEGINDMRTHEERWIYPVVKLPFDNCGKHPNQFSCGGNVKEGDTLTIHCRDKDIELDLWQLYLDNVEK</sequence>
<keyword evidence="1" id="KW-1133">Transmembrane helix</keyword>
<dbReference type="OrthoDB" id="6194834at2"/>
<feature type="domain" description="Putative zinc-finger" evidence="2">
    <location>
        <begin position="3"/>
        <end position="36"/>
    </location>
</feature>
<dbReference type="Proteomes" id="UP000245720">
    <property type="component" value="Unassembled WGS sequence"/>
</dbReference>
<dbReference type="AlphaFoldDB" id="A0A315XZP2"/>
<evidence type="ECO:0000313" key="3">
    <source>
        <dbReference type="EMBL" id="PWJ13366.1"/>
    </source>
</evidence>
<organism evidence="3 4">
    <name type="scientific">Ruminococcus flavefaciens</name>
    <dbReference type="NCBI Taxonomy" id="1265"/>
    <lineage>
        <taxon>Bacteria</taxon>
        <taxon>Bacillati</taxon>
        <taxon>Bacillota</taxon>
        <taxon>Clostridia</taxon>
        <taxon>Eubacteriales</taxon>
        <taxon>Oscillospiraceae</taxon>
        <taxon>Ruminococcus</taxon>
    </lineage>
</organism>
<gene>
    <name evidence="3" type="ORF">IE37_01167</name>
</gene>
<reference evidence="3 4" key="1">
    <citation type="submission" date="2018-05" db="EMBL/GenBank/DDBJ databases">
        <title>The Hungate 1000. A catalogue of reference genomes from the rumen microbiome.</title>
        <authorList>
            <person name="Kelly W."/>
        </authorList>
    </citation>
    <scope>NUCLEOTIDE SEQUENCE [LARGE SCALE GENOMIC DNA]</scope>
    <source>
        <strain evidence="3 4">SAb67</strain>
    </source>
</reference>
<evidence type="ECO:0000256" key="1">
    <source>
        <dbReference type="SAM" id="Phobius"/>
    </source>
</evidence>
<dbReference type="RefSeq" id="WP_109726008.1">
    <property type="nucleotide sequence ID" value="NZ_QGDI01000004.1"/>
</dbReference>
<comment type="caution">
    <text evidence="3">The sequence shown here is derived from an EMBL/GenBank/DDBJ whole genome shotgun (WGS) entry which is preliminary data.</text>
</comment>
<dbReference type="EMBL" id="QGDI01000004">
    <property type="protein sequence ID" value="PWJ13366.1"/>
    <property type="molecule type" value="Genomic_DNA"/>
</dbReference>
<evidence type="ECO:0000259" key="2">
    <source>
        <dbReference type="Pfam" id="PF13490"/>
    </source>
</evidence>
<accession>A0A315XZP2</accession>
<keyword evidence="1" id="KW-0812">Transmembrane</keyword>
<dbReference type="Pfam" id="PF13490">
    <property type="entry name" value="zf-HC2"/>
    <property type="match status" value="1"/>
</dbReference>
<name>A0A315XZP2_RUMFL</name>
<evidence type="ECO:0000313" key="4">
    <source>
        <dbReference type="Proteomes" id="UP000245720"/>
    </source>
</evidence>
<proteinExistence type="predicted"/>
<feature type="transmembrane region" description="Helical" evidence="1">
    <location>
        <begin position="71"/>
        <end position="94"/>
    </location>
</feature>
<dbReference type="InterPro" id="IPR027383">
    <property type="entry name" value="Znf_put"/>
</dbReference>
<protein>
    <submittedName>
        <fullName evidence="3">Putative zinc finger protein</fullName>
    </submittedName>
</protein>
<keyword evidence="1" id="KW-0472">Membrane</keyword>